<dbReference type="GO" id="GO:0009734">
    <property type="term" value="P:auxin-activated signaling pathway"/>
    <property type="evidence" value="ECO:0007669"/>
    <property type="project" value="TreeGrafter"/>
</dbReference>
<dbReference type="PANTHER" id="PTHR31351:SF4">
    <property type="entry name" value="AUXIN CANALIZATION PROTEIN (DUF828)"/>
    <property type="match status" value="1"/>
</dbReference>
<feature type="domain" description="VAN3-binding protein-like auxin canalisation" evidence="2">
    <location>
        <begin position="22"/>
        <end position="302"/>
    </location>
</feature>
<dbReference type="AlphaFoldDB" id="A0AAV0P4M6"/>
<keyword evidence="4" id="KW-1185">Reference proteome</keyword>
<evidence type="ECO:0000313" key="4">
    <source>
        <dbReference type="Proteomes" id="UP001154282"/>
    </source>
</evidence>
<sequence>MDKLSLTETWRPDPAASFFRPPETPREPMEFLSRSWSLSASEVSKALAPPPPPHHHHHQLLFSKPANGSIQEDITAELDDGAAVFSGNPFSFASSETSQMVMDRILSHSQEVSPRTSGRLSHSSGPLNGSLTDSPPVSPSEMEDLKNCRAGNNNNHHLHFTLPHFRTPSGTPGGGGGAMMGGPAGGGGRTVGRWLKDRKEKKKEETRAHNAQVHAAITVAGVAAAVAAIAAATAASSGAGKDEQRAKTDMAVASAATLVAAQCVEAAEAMGAEREHLAAVVSSAVNVRSAGDIMTLTAAAATCDLHWKVVSVYINRTNQVMLKMKSRHVAGTITKKKKNIVLEVIKDVPAWPGRHLLEGGENRRYFGLKTVLRGEVEFECMSQKEYDLWTQGVSRLLAIAAEKRGVSRHRI</sequence>
<dbReference type="PANTHER" id="PTHR31351">
    <property type="entry name" value="EXPRESSED PROTEIN"/>
    <property type="match status" value="1"/>
</dbReference>
<protein>
    <recommendedName>
        <fullName evidence="2">VAN3-binding protein-like auxin canalisation domain-containing protein</fullName>
    </recommendedName>
</protein>
<evidence type="ECO:0000259" key="2">
    <source>
        <dbReference type="Pfam" id="PF05703"/>
    </source>
</evidence>
<feature type="region of interest" description="Disordered" evidence="1">
    <location>
        <begin position="1"/>
        <end position="26"/>
    </location>
</feature>
<feature type="region of interest" description="Disordered" evidence="1">
    <location>
        <begin position="108"/>
        <end position="143"/>
    </location>
</feature>
<evidence type="ECO:0000256" key="1">
    <source>
        <dbReference type="SAM" id="MobiDB-lite"/>
    </source>
</evidence>
<dbReference type="Pfam" id="PF05703">
    <property type="entry name" value="Auxin_canalis"/>
    <property type="match status" value="1"/>
</dbReference>
<dbReference type="EMBL" id="CAMGYJ010000008">
    <property type="protein sequence ID" value="CAI0465783.1"/>
    <property type="molecule type" value="Genomic_DNA"/>
</dbReference>
<evidence type="ECO:0000313" key="3">
    <source>
        <dbReference type="EMBL" id="CAI0465783.1"/>
    </source>
</evidence>
<feature type="region of interest" description="Disordered" evidence="1">
    <location>
        <begin position="170"/>
        <end position="190"/>
    </location>
</feature>
<dbReference type="GO" id="GO:0010305">
    <property type="term" value="P:leaf vascular tissue pattern formation"/>
    <property type="evidence" value="ECO:0007669"/>
    <property type="project" value="TreeGrafter"/>
</dbReference>
<dbReference type="InterPro" id="IPR040269">
    <property type="entry name" value="VAB"/>
</dbReference>
<accession>A0AAV0P4M6</accession>
<dbReference type="GO" id="GO:0010087">
    <property type="term" value="P:phloem or xylem histogenesis"/>
    <property type="evidence" value="ECO:0007669"/>
    <property type="project" value="TreeGrafter"/>
</dbReference>
<dbReference type="InterPro" id="IPR008546">
    <property type="entry name" value="VAN3-bd-like_auxin_canal"/>
</dbReference>
<dbReference type="Proteomes" id="UP001154282">
    <property type="component" value="Unassembled WGS sequence"/>
</dbReference>
<proteinExistence type="predicted"/>
<name>A0AAV0P4M6_9ROSI</name>
<comment type="caution">
    <text evidence="3">The sequence shown here is derived from an EMBL/GenBank/DDBJ whole genome shotgun (WGS) entry which is preliminary data.</text>
</comment>
<feature type="compositionally biased region" description="Gly residues" evidence="1">
    <location>
        <begin position="171"/>
        <end position="190"/>
    </location>
</feature>
<feature type="compositionally biased region" description="Polar residues" evidence="1">
    <location>
        <begin position="108"/>
        <end position="135"/>
    </location>
</feature>
<gene>
    <name evidence="3" type="ORF">LITE_LOCUS36753</name>
</gene>
<reference evidence="3" key="1">
    <citation type="submission" date="2022-08" db="EMBL/GenBank/DDBJ databases">
        <authorList>
            <person name="Gutierrez-Valencia J."/>
        </authorList>
    </citation>
    <scope>NUCLEOTIDE SEQUENCE</scope>
</reference>
<organism evidence="3 4">
    <name type="scientific">Linum tenue</name>
    <dbReference type="NCBI Taxonomy" id="586396"/>
    <lineage>
        <taxon>Eukaryota</taxon>
        <taxon>Viridiplantae</taxon>
        <taxon>Streptophyta</taxon>
        <taxon>Embryophyta</taxon>
        <taxon>Tracheophyta</taxon>
        <taxon>Spermatophyta</taxon>
        <taxon>Magnoliopsida</taxon>
        <taxon>eudicotyledons</taxon>
        <taxon>Gunneridae</taxon>
        <taxon>Pentapetalae</taxon>
        <taxon>rosids</taxon>
        <taxon>fabids</taxon>
        <taxon>Malpighiales</taxon>
        <taxon>Linaceae</taxon>
        <taxon>Linum</taxon>
    </lineage>
</organism>